<dbReference type="GO" id="GO:1990904">
    <property type="term" value="C:ribonucleoprotein complex"/>
    <property type="evidence" value="ECO:0007669"/>
    <property type="project" value="UniProtKB-KW"/>
</dbReference>
<dbReference type="OrthoDB" id="5555409at2759"/>
<dbReference type="InterPro" id="IPR000244">
    <property type="entry name" value="Ribosomal_bL9"/>
</dbReference>
<keyword evidence="2" id="KW-0699">rRNA-binding</keyword>
<evidence type="ECO:0000313" key="9">
    <source>
        <dbReference type="EMBL" id="CAB3987268.1"/>
    </source>
</evidence>
<gene>
    <name evidence="9" type="ORF">PACLA_8A054767</name>
</gene>
<dbReference type="SUPFAM" id="SSF55653">
    <property type="entry name" value="Ribosomal protein L9 C-domain"/>
    <property type="match status" value="1"/>
</dbReference>
<dbReference type="AlphaFoldDB" id="A0A7D9DN73"/>
<keyword evidence="3" id="KW-0694">RNA-binding</keyword>
<evidence type="ECO:0000256" key="3">
    <source>
        <dbReference type="ARBA" id="ARBA00022884"/>
    </source>
</evidence>
<dbReference type="InterPro" id="IPR036791">
    <property type="entry name" value="Ribosomal_bL9_C_sf"/>
</dbReference>
<comment type="caution">
    <text evidence="9">The sequence shown here is derived from an EMBL/GenBank/DDBJ whole genome shotgun (WGS) entry which is preliminary data.</text>
</comment>
<evidence type="ECO:0000256" key="8">
    <source>
        <dbReference type="ARBA" id="ARBA00035427"/>
    </source>
</evidence>
<dbReference type="GO" id="GO:0005840">
    <property type="term" value="C:ribosome"/>
    <property type="evidence" value="ECO:0007669"/>
    <property type="project" value="UniProtKB-KW"/>
</dbReference>
<name>A0A7D9DN73_PARCT</name>
<dbReference type="Proteomes" id="UP001152795">
    <property type="component" value="Unassembled WGS sequence"/>
</dbReference>
<dbReference type="GO" id="GO:0019843">
    <property type="term" value="F:rRNA binding"/>
    <property type="evidence" value="ECO:0007669"/>
    <property type="project" value="UniProtKB-KW"/>
</dbReference>
<dbReference type="Pfam" id="PF03948">
    <property type="entry name" value="Ribosomal_L9_C"/>
    <property type="match status" value="1"/>
</dbReference>
<dbReference type="Gene3D" id="3.40.5.10">
    <property type="entry name" value="Ribosomal protein L9, N-terminal domain"/>
    <property type="match status" value="1"/>
</dbReference>
<evidence type="ECO:0000256" key="6">
    <source>
        <dbReference type="ARBA" id="ARBA00035194"/>
    </source>
</evidence>
<dbReference type="GO" id="GO:0006412">
    <property type="term" value="P:translation"/>
    <property type="evidence" value="ECO:0007669"/>
    <property type="project" value="InterPro"/>
</dbReference>
<keyword evidence="10" id="KW-1185">Reference proteome</keyword>
<dbReference type="PROSITE" id="PS00651">
    <property type="entry name" value="RIBOSOMAL_L9"/>
    <property type="match status" value="1"/>
</dbReference>
<dbReference type="EMBL" id="CACRXK020001148">
    <property type="protein sequence ID" value="CAB3987268.1"/>
    <property type="molecule type" value="Genomic_DNA"/>
</dbReference>
<evidence type="ECO:0000256" key="2">
    <source>
        <dbReference type="ARBA" id="ARBA00022730"/>
    </source>
</evidence>
<comment type="similarity">
    <text evidence="1">Belongs to the bacterial ribosomal protein bL9 family.</text>
</comment>
<dbReference type="SUPFAM" id="SSF55658">
    <property type="entry name" value="L9 N-domain-like"/>
    <property type="match status" value="1"/>
</dbReference>
<dbReference type="Gene3D" id="3.10.430.100">
    <property type="entry name" value="Ribosomal protein L9, C-terminal domain"/>
    <property type="match status" value="1"/>
</dbReference>
<dbReference type="PANTHER" id="PTHR21368">
    <property type="entry name" value="50S RIBOSOMAL PROTEIN L9"/>
    <property type="match status" value="1"/>
</dbReference>
<keyword evidence="5" id="KW-0687">Ribonucleoprotein</keyword>
<evidence type="ECO:0000313" key="10">
    <source>
        <dbReference type="Proteomes" id="UP001152795"/>
    </source>
</evidence>
<dbReference type="GO" id="GO:0003735">
    <property type="term" value="F:structural constituent of ribosome"/>
    <property type="evidence" value="ECO:0007669"/>
    <property type="project" value="InterPro"/>
</dbReference>
<dbReference type="InterPro" id="IPR009027">
    <property type="entry name" value="Ribosomal_bL9/RNase_H1_N"/>
</dbReference>
<evidence type="ECO:0000256" key="1">
    <source>
        <dbReference type="ARBA" id="ARBA00010605"/>
    </source>
</evidence>
<proteinExistence type="inferred from homology"/>
<evidence type="ECO:0000256" key="7">
    <source>
        <dbReference type="ARBA" id="ARBA00035381"/>
    </source>
</evidence>
<keyword evidence="4" id="KW-0689">Ribosomal protein</keyword>
<accession>A0A7D9DN73</accession>
<sequence>MNFGRFLIGNTARDCSKIFYRNFNKRTQKFDYNKLVKVNKRANRKPRLDLILKEDVPNLGVAGQPVQVKRGYGRNYLILNRLAVYATEENKEKYLATQTVQGGTGSLVSDPKILPFFETAVLKIPVKEEVEPWEITKHDISTQCRKKLSVVVPIHCVEMSKPITSCGDHVVSIVINENVTTQLKCSVVAI</sequence>
<dbReference type="InterPro" id="IPR036935">
    <property type="entry name" value="Ribosomal_bL9_N_sf"/>
</dbReference>
<dbReference type="InterPro" id="IPR020069">
    <property type="entry name" value="Ribosomal_bL9_C"/>
</dbReference>
<evidence type="ECO:0000256" key="4">
    <source>
        <dbReference type="ARBA" id="ARBA00022980"/>
    </source>
</evidence>
<protein>
    <recommendedName>
        <fullName evidence="6">Large ribosomal subunit protein bL9m</fullName>
    </recommendedName>
    <alternativeName>
        <fullName evidence="7">39S ribosomal protein L9, mitochondrial</fullName>
    </alternativeName>
    <alternativeName>
        <fullName evidence="8">50S ribosomal protein L9, chloroplastic</fullName>
    </alternativeName>
</protein>
<evidence type="ECO:0000256" key="5">
    <source>
        <dbReference type="ARBA" id="ARBA00023274"/>
    </source>
</evidence>
<organism evidence="9 10">
    <name type="scientific">Paramuricea clavata</name>
    <name type="common">Red gorgonian</name>
    <name type="synonym">Violescent sea-whip</name>
    <dbReference type="NCBI Taxonomy" id="317549"/>
    <lineage>
        <taxon>Eukaryota</taxon>
        <taxon>Metazoa</taxon>
        <taxon>Cnidaria</taxon>
        <taxon>Anthozoa</taxon>
        <taxon>Octocorallia</taxon>
        <taxon>Malacalcyonacea</taxon>
        <taxon>Plexauridae</taxon>
        <taxon>Paramuricea</taxon>
    </lineage>
</organism>
<dbReference type="Pfam" id="PF01281">
    <property type="entry name" value="Ribosomal_L9_N"/>
    <property type="match status" value="1"/>
</dbReference>
<reference evidence="9" key="1">
    <citation type="submission" date="2020-04" db="EMBL/GenBank/DDBJ databases">
        <authorList>
            <person name="Alioto T."/>
            <person name="Alioto T."/>
            <person name="Gomez Garrido J."/>
        </authorList>
    </citation>
    <scope>NUCLEOTIDE SEQUENCE</scope>
    <source>
        <strain evidence="9">A484AB</strain>
    </source>
</reference>
<dbReference type="InterPro" id="IPR020070">
    <property type="entry name" value="Ribosomal_bL9_N"/>
</dbReference>